<reference evidence="1" key="1">
    <citation type="journal article" date="2021" name="Proc. Natl. Acad. Sci. U.S.A.">
        <title>A Catalog of Tens of Thousands of Viruses from Human Metagenomes Reveals Hidden Associations with Chronic Diseases.</title>
        <authorList>
            <person name="Tisza M.J."/>
            <person name="Buck C.B."/>
        </authorList>
    </citation>
    <scope>NUCLEOTIDE SEQUENCE</scope>
    <source>
        <strain evidence="1">Ctr0w28</strain>
    </source>
</reference>
<name>A0A8S5NQM6_9CAUD</name>
<sequence>MTENSVFPMLLQFFLSCLRISRSGVRIPSGVPAQKSRKALIFQWFPGLFISSFSNRAHPKIGVIGCFSGGKSGGKLFHGLCQFFE</sequence>
<proteinExistence type="predicted"/>
<organism evidence="1">
    <name type="scientific">Myoviridae sp. ctr0w28</name>
    <dbReference type="NCBI Taxonomy" id="2826703"/>
    <lineage>
        <taxon>Viruses</taxon>
        <taxon>Duplodnaviria</taxon>
        <taxon>Heunggongvirae</taxon>
        <taxon>Uroviricota</taxon>
        <taxon>Caudoviricetes</taxon>
    </lineage>
</organism>
<accession>A0A8S5NQM6</accession>
<evidence type="ECO:0000313" key="1">
    <source>
        <dbReference type="EMBL" id="DAD96993.1"/>
    </source>
</evidence>
<protein>
    <submittedName>
        <fullName evidence="1">Actin cytoskeleton-regulatory complex protein</fullName>
    </submittedName>
</protein>
<dbReference type="EMBL" id="BK015227">
    <property type="protein sequence ID" value="DAD96993.1"/>
    <property type="molecule type" value="Genomic_DNA"/>
</dbReference>